<feature type="transmembrane region" description="Helical" evidence="10">
    <location>
        <begin position="259"/>
        <end position="276"/>
    </location>
</feature>
<dbReference type="CDD" id="cd15055">
    <property type="entry name" value="7tmA_TAARs"/>
    <property type="match status" value="1"/>
</dbReference>
<evidence type="ECO:0000256" key="4">
    <source>
        <dbReference type="ARBA" id="ARBA00022989"/>
    </source>
</evidence>
<dbReference type="PROSITE" id="PS00237">
    <property type="entry name" value="G_PROTEIN_RECEP_F1_1"/>
    <property type="match status" value="1"/>
</dbReference>
<keyword evidence="7 9" id="KW-0675">Receptor</keyword>
<evidence type="ECO:0000313" key="12">
    <source>
        <dbReference type="Ensembl" id="ENSAMXP00005042038.1"/>
    </source>
</evidence>
<dbReference type="PANTHER" id="PTHR24249">
    <property type="entry name" value="HISTAMINE RECEPTOR-RELATED G-PROTEIN COUPLED RECEPTOR"/>
    <property type="match status" value="1"/>
</dbReference>
<protein>
    <recommendedName>
        <fullName evidence="11">G-protein coupled receptors family 1 profile domain-containing protein</fullName>
    </recommendedName>
</protein>
<feature type="transmembrane region" description="Helical" evidence="10">
    <location>
        <begin position="156"/>
        <end position="177"/>
    </location>
</feature>
<dbReference type="GO" id="GO:0001594">
    <property type="term" value="F:trace-amine receptor activity"/>
    <property type="evidence" value="ECO:0007669"/>
    <property type="project" value="TreeGrafter"/>
</dbReference>
<evidence type="ECO:0000256" key="6">
    <source>
        <dbReference type="ARBA" id="ARBA00023136"/>
    </source>
</evidence>
<dbReference type="Proteomes" id="UP000694621">
    <property type="component" value="Unplaced"/>
</dbReference>
<keyword evidence="2" id="KW-1003">Cell membrane</keyword>
<dbReference type="AlphaFoldDB" id="A0A8B9RGT9"/>
<comment type="similarity">
    <text evidence="9">Belongs to the G-protein coupled receptor 1 family.</text>
</comment>
<evidence type="ECO:0000256" key="3">
    <source>
        <dbReference type="ARBA" id="ARBA00022692"/>
    </source>
</evidence>
<dbReference type="Gene3D" id="1.20.1070.10">
    <property type="entry name" value="Rhodopsin 7-helix transmembrane proteins"/>
    <property type="match status" value="1"/>
</dbReference>
<sequence>MVIWEELEHIQSVLKAKFQYCFPGNNASCRKQVRSDPAYIFLFIFLSCISVCTVILNLLVIISISHFKQLHTPTNLLILSLAAADLLVGMFVMPVKIMQLRDSCWYFGDTACSVSEIIISYSMTTSLYHLVLIAVDRCIAVSDPLHYPTRITVCKTSLFIFLSWTFSLLYITIVLYFNDHLLQSQIITSCYGECVVIVKYSWMIIDLVICFVAPCSVILILYSIIFKAAKRQAKAVRAVRLALKKHSSSNSSEIKAAKTLGLVIFVYLSCWIPFYISSLSIESMTTTSIMWTVFAWLVYINSSLNPLLYAIFYPWFRTSVKFIVSGRIFESASSSFNLIPDHF</sequence>
<evidence type="ECO:0000256" key="5">
    <source>
        <dbReference type="ARBA" id="ARBA00023040"/>
    </source>
</evidence>
<dbReference type="SUPFAM" id="SSF81321">
    <property type="entry name" value="Family A G protein-coupled receptor-like"/>
    <property type="match status" value="1"/>
</dbReference>
<evidence type="ECO:0000256" key="9">
    <source>
        <dbReference type="RuleBase" id="RU000688"/>
    </source>
</evidence>
<keyword evidence="3 9" id="KW-0812">Transmembrane</keyword>
<evidence type="ECO:0000313" key="13">
    <source>
        <dbReference type="Proteomes" id="UP000694621"/>
    </source>
</evidence>
<dbReference type="InterPro" id="IPR000276">
    <property type="entry name" value="GPCR_Rhodpsn"/>
</dbReference>
<dbReference type="InterPro" id="IPR050569">
    <property type="entry name" value="TAAR"/>
</dbReference>
<dbReference type="InterPro" id="IPR017452">
    <property type="entry name" value="GPCR_Rhodpsn_7TM"/>
</dbReference>
<name>A0A8B9RGT9_ASTMX</name>
<dbReference type="Pfam" id="PF00001">
    <property type="entry name" value="7tm_1"/>
    <property type="match status" value="1"/>
</dbReference>
<keyword evidence="6 10" id="KW-0472">Membrane</keyword>
<feature type="domain" description="G-protein coupled receptors family 1 profile" evidence="11">
    <location>
        <begin position="56"/>
        <end position="309"/>
    </location>
</feature>
<evidence type="ECO:0000259" key="11">
    <source>
        <dbReference type="PROSITE" id="PS50262"/>
    </source>
</evidence>
<evidence type="ECO:0000256" key="7">
    <source>
        <dbReference type="ARBA" id="ARBA00023170"/>
    </source>
</evidence>
<evidence type="ECO:0000256" key="1">
    <source>
        <dbReference type="ARBA" id="ARBA00004651"/>
    </source>
</evidence>
<dbReference type="PRINTS" id="PR00237">
    <property type="entry name" value="GPCRRHODOPSN"/>
</dbReference>
<dbReference type="PANTHER" id="PTHR24249:SF381">
    <property type="entry name" value="TRACE AMINE ASSOCIATED RECEPTOR 19P-RELATED"/>
    <property type="match status" value="1"/>
</dbReference>
<feature type="transmembrane region" description="Helical" evidence="10">
    <location>
        <begin position="76"/>
        <end position="97"/>
    </location>
</feature>
<dbReference type="GO" id="GO:0005886">
    <property type="term" value="C:plasma membrane"/>
    <property type="evidence" value="ECO:0007669"/>
    <property type="project" value="UniProtKB-SubCell"/>
</dbReference>
<evidence type="ECO:0000256" key="8">
    <source>
        <dbReference type="ARBA" id="ARBA00023224"/>
    </source>
</evidence>
<evidence type="ECO:0000256" key="2">
    <source>
        <dbReference type="ARBA" id="ARBA00022475"/>
    </source>
</evidence>
<keyword evidence="4 10" id="KW-1133">Transmembrane helix</keyword>
<feature type="transmembrane region" description="Helical" evidence="10">
    <location>
        <begin position="288"/>
        <end position="312"/>
    </location>
</feature>
<dbReference type="FunFam" id="1.20.1070.10:FF:000279">
    <property type="entry name" value="Trace amine-associated receptor 16f"/>
    <property type="match status" value="1"/>
</dbReference>
<reference evidence="12" key="1">
    <citation type="submission" date="2025-08" db="UniProtKB">
        <authorList>
            <consortium name="Ensembl"/>
        </authorList>
    </citation>
    <scope>IDENTIFICATION</scope>
</reference>
<dbReference type="Ensembl" id="ENSAMXT00005045744.1">
    <property type="protein sequence ID" value="ENSAMXP00005042038.1"/>
    <property type="gene ID" value="ENSAMXG00005019651.1"/>
</dbReference>
<dbReference type="PROSITE" id="PS50262">
    <property type="entry name" value="G_PROTEIN_RECEP_F1_2"/>
    <property type="match status" value="1"/>
</dbReference>
<organism evidence="12 13">
    <name type="scientific">Astyanax mexicanus</name>
    <name type="common">Blind cave fish</name>
    <name type="synonym">Astyanax fasciatus mexicanus</name>
    <dbReference type="NCBI Taxonomy" id="7994"/>
    <lineage>
        <taxon>Eukaryota</taxon>
        <taxon>Metazoa</taxon>
        <taxon>Chordata</taxon>
        <taxon>Craniata</taxon>
        <taxon>Vertebrata</taxon>
        <taxon>Euteleostomi</taxon>
        <taxon>Actinopterygii</taxon>
        <taxon>Neopterygii</taxon>
        <taxon>Teleostei</taxon>
        <taxon>Ostariophysi</taxon>
        <taxon>Characiformes</taxon>
        <taxon>Characoidei</taxon>
        <taxon>Acestrorhamphidae</taxon>
        <taxon>Acestrorhamphinae</taxon>
        <taxon>Astyanax</taxon>
    </lineage>
</organism>
<accession>A0A8B9RGT9</accession>
<evidence type="ECO:0000256" key="10">
    <source>
        <dbReference type="SAM" id="Phobius"/>
    </source>
</evidence>
<keyword evidence="8 9" id="KW-0807">Transducer</keyword>
<dbReference type="SMART" id="SM01381">
    <property type="entry name" value="7TM_GPCR_Srsx"/>
    <property type="match status" value="1"/>
</dbReference>
<keyword evidence="5 9" id="KW-0297">G-protein coupled receptor</keyword>
<feature type="transmembrane region" description="Helical" evidence="10">
    <location>
        <begin position="197"/>
        <end position="225"/>
    </location>
</feature>
<proteinExistence type="inferred from homology"/>
<comment type="subcellular location">
    <subcellularLocation>
        <location evidence="1">Cell membrane</location>
        <topology evidence="1">Multi-pass membrane protein</topology>
    </subcellularLocation>
</comment>
<feature type="transmembrane region" description="Helical" evidence="10">
    <location>
        <begin position="38"/>
        <end position="64"/>
    </location>
</feature>